<dbReference type="PANTHER" id="PTHR23185:SF0">
    <property type="entry name" value="PROTEIN VIRILIZER HOMOLOG"/>
    <property type="match status" value="1"/>
</dbReference>
<evidence type="ECO:0000256" key="3">
    <source>
        <dbReference type="ARBA" id="ARBA00022664"/>
    </source>
</evidence>
<proteinExistence type="inferred from homology"/>
<feature type="compositionally biased region" description="Low complexity" evidence="6">
    <location>
        <begin position="2111"/>
        <end position="2136"/>
    </location>
</feature>
<keyword evidence="4" id="KW-0508">mRNA splicing</keyword>
<feature type="compositionally biased region" description="Pro residues" evidence="6">
    <location>
        <begin position="1942"/>
        <end position="1954"/>
    </location>
</feature>
<dbReference type="InterPro" id="IPR031801">
    <property type="entry name" value="VIR_N"/>
</dbReference>
<gene>
    <name evidence="8" type="ORF">P3X46_004282</name>
</gene>
<evidence type="ECO:0000259" key="7">
    <source>
        <dbReference type="Pfam" id="PF15912"/>
    </source>
</evidence>
<evidence type="ECO:0000256" key="6">
    <source>
        <dbReference type="SAM" id="MobiDB-lite"/>
    </source>
</evidence>
<evidence type="ECO:0000313" key="9">
    <source>
        <dbReference type="Proteomes" id="UP001174677"/>
    </source>
</evidence>
<keyword evidence="9" id="KW-1185">Reference proteome</keyword>
<feature type="compositionally biased region" description="Basic and acidic residues" evidence="6">
    <location>
        <begin position="1660"/>
        <end position="1676"/>
    </location>
</feature>
<feature type="region of interest" description="Disordered" evidence="6">
    <location>
        <begin position="1719"/>
        <end position="1783"/>
    </location>
</feature>
<feature type="domain" description="Virilizer N-terminal" evidence="7">
    <location>
        <begin position="8"/>
        <end position="121"/>
    </location>
</feature>
<feature type="region of interest" description="Disordered" evidence="6">
    <location>
        <begin position="1849"/>
        <end position="1888"/>
    </location>
</feature>
<comment type="similarity">
    <text evidence="2">Belongs to the vir family.</text>
</comment>
<evidence type="ECO:0000256" key="5">
    <source>
        <dbReference type="ARBA" id="ARBA00023242"/>
    </source>
</evidence>
<keyword evidence="5" id="KW-0539">Nucleus</keyword>
<dbReference type="InterPro" id="IPR026736">
    <property type="entry name" value="Virilizer"/>
</dbReference>
<feature type="region of interest" description="Disordered" evidence="6">
    <location>
        <begin position="2111"/>
        <end position="2140"/>
    </location>
</feature>
<accession>A0ABQ9MZV2</accession>
<feature type="compositionally biased region" description="Polar residues" evidence="6">
    <location>
        <begin position="1733"/>
        <end position="1762"/>
    </location>
</feature>
<protein>
    <recommendedName>
        <fullName evidence="7">Virilizer N-terminal domain-containing protein</fullName>
    </recommendedName>
</protein>
<dbReference type="Pfam" id="PF15912">
    <property type="entry name" value="VIR_N"/>
    <property type="match status" value="1"/>
</dbReference>
<evidence type="ECO:0000256" key="4">
    <source>
        <dbReference type="ARBA" id="ARBA00023187"/>
    </source>
</evidence>
<feature type="region of interest" description="Disordered" evidence="6">
    <location>
        <begin position="1526"/>
        <end position="1592"/>
    </location>
</feature>
<reference evidence="8" key="1">
    <citation type="journal article" date="2023" name="Plant Biotechnol. J.">
        <title>Chromosome-level wild Hevea brasiliensis genome provides new tools for genomic-assisted breeding and valuable loci to elevate rubber yield.</title>
        <authorList>
            <person name="Cheng H."/>
            <person name="Song X."/>
            <person name="Hu Y."/>
            <person name="Wu T."/>
            <person name="Yang Q."/>
            <person name="An Z."/>
            <person name="Feng S."/>
            <person name="Deng Z."/>
            <person name="Wu W."/>
            <person name="Zeng X."/>
            <person name="Tu M."/>
            <person name="Wang X."/>
            <person name="Huang H."/>
        </authorList>
    </citation>
    <scope>NUCLEOTIDE SEQUENCE</scope>
    <source>
        <strain evidence="8">MT/VB/25A 57/8</strain>
    </source>
</reference>
<feature type="compositionally biased region" description="Polar residues" evidence="6">
    <location>
        <begin position="2080"/>
        <end position="2090"/>
    </location>
</feature>
<feature type="region of interest" description="Disordered" evidence="6">
    <location>
        <begin position="1648"/>
        <end position="1682"/>
    </location>
</feature>
<feature type="compositionally biased region" description="Pro residues" evidence="6">
    <location>
        <begin position="2062"/>
        <end position="2076"/>
    </location>
</feature>
<feature type="compositionally biased region" description="Polar residues" evidence="6">
    <location>
        <begin position="1867"/>
        <end position="1888"/>
    </location>
</feature>
<evidence type="ECO:0000256" key="1">
    <source>
        <dbReference type="ARBA" id="ARBA00004123"/>
    </source>
</evidence>
<comment type="caution">
    <text evidence="8">The sequence shown here is derived from an EMBL/GenBank/DDBJ whole genome shotgun (WGS) entry which is preliminary data.</text>
</comment>
<dbReference type="PANTHER" id="PTHR23185">
    <property type="entry name" value="PROTEIN VIRILIZER HOMOLOG"/>
    <property type="match status" value="1"/>
</dbReference>
<keyword evidence="3" id="KW-0507">mRNA processing</keyword>
<feature type="region of interest" description="Disordered" evidence="6">
    <location>
        <begin position="1933"/>
        <end position="1961"/>
    </location>
</feature>
<evidence type="ECO:0000313" key="8">
    <source>
        <dbReference type="EMBL" id="KAJ9184568.1"/>
    </source>
</evidence>
<feature type="compositionally biased region" description="Pro residues" evidence="6">
    <location>
        <begin position="1854"/>
        <end position="1866"/>
    </location>
</feature>
<name>A0ABQ9MZV2_HEVBR</name>
<dbReference type="Proteomes" id="UP001174677">
    <property type="component" value="Chromosome 3"/>
</dbReference>
<organism evidence="8 9">
    <name type="scientific">Hevea brasiliensis</name>
    <name type="common">Para rubber tree</name>
    <name type="synonym">Siphonia brasiliensis</name>
    <dbReference type="NCBI Taxonomy" id="3981"/>
    <lineage>
        <taxon>Eukaryota</taxon>
        <taxon>Viridiplantae</taxon>
        <taxon>Streptophyta</taxon>
        <taxon>Embryophyta</taxon>
        <taxon>Tracheophyta</taxon>
        <taxon>Spermatophyta</taxon>
        <taxon>Magnoliopsida</taxon>
        <taxon>eudicotyledons</taxon>
        <taxon>Gunneridae</taxon>
        <taxon>Pentapetalae</taxon>
        <taxon>rosids</taxon>
        <taxon>fabids</taxon>
        <taxon>Malpighiales</taxon>
        <taxon>Euphorbiaceae</taxon>
        <taxon>Crotonoideae</taxon>
        <taxon>Micrandreae</taxon>
        <taxon>Hevea</taxon>
    </lineage>
</organism>
<dbReference type="EMBL" id="JARPOI010000003">
    <property type="protein sequence ID" value="KAJ9184568.1"/>
    <property type="molecule type" value="Genomic_DNA"/>
</dbReference>
<sequence length="2191" mass="239998">MGRPEPCVLFSQTFVHPQLDEYVDEVLFAEPIVITACEFLEQNASSSSQVVPLVGATSPPSFALEVFVQCEGETRFRRLCQPFLYSHSSSNVLEVEAVVTNHLVVRGSYRSLSLVIYGNTAEDLGQFNIEFDDNSLTNLVSSSEGKLEDLPLALRSANRAVEESLTSLKVLSLPVAASDISFEVKQFLQLILKMLGLSNLKDSLHKVVGALVTAVCSHVTHDISSEGIKQRCFEMGGSKEGDQLHHIINESRKQLLEVLQQGSEDESAELLAECTSFESDADLATSKQLVDILTQYWCFNKNSINFGHHQLSQNKNIILGLSMALLLCSDRESCFHFVNGGGMGQLADAFSHGMQNSSATLLLLLGVIEKATRYPIGCEGILGWWPREDENIPSGISKGYSQLLRLFLQKPRHDVASLVTYVLHRLRFYEVAARYECAVLSVLGGLSAVGRVTSVTSDMLNNAKSQLKRLLKLISSRGPVEDPSLVACASRSLILGQTEGLLSYKATSNLICSSNCCFSNWDMDLQLLALLKERGFLPLSAALFSSPVLRSEVGDTMDTFIDIASTIGAILLSLLMSRSGLIFLSQHPELSTTLIDALRGSGNISKEECVPLRYASILLSKGFVCSPREVGIIVEMHLRVVNAIDRLVASTPHSEEFLWVLWELCGLSRSDCGRQALLVLGYFPEAVSILIEALHFVKESEPVSKNSGASPINLAIFHSAAEIFEIIVNDSTASSLGSWIGHAVELHKALHSSSPGSNRKDAPTRLLEWIDAGAVYHKNGAIGLLRYSAVLASGGDAHLTSTSILVSDLADVENVIGDASGNSDINVMDNIGKLVSEKTFDGVTLRDSSIAQLTTAIRILAFISENSTVAAALYDEGAITVIYAILVDCSFMLERSSNNYDYLVDEGTECNSTSDLLLERNREQSLVDLLVPSLVLLITLLQKLLEAKEQHRNTKLMNALLRLHREVSPKLAACAADLSSSYPDSALGFGAVCHLVVSALTCWPVYGWTPGLFHSLLSNVQVTSMLALGPKETCSLLCLLNDLFPEEGIWLWKNGMPLLSALRTLAVGTLLGPQKERQVNWYLEPFHLEKLLSQLTPHLDKIAHIIQHYAISALVVIQDMLRLFVIRIASQKVENASILLRPILSSIHNHVSDSSFPSDVDAYKVYRYLDFIASILEHPSAKVLLLEEGFPQVLIKVLEKCFDAIDYDEKQIPDSKSSAKHGFTLISWCLPVFKCLPLLLGQTSLLYSGRCDSLSSANLSNTDFLLIVPYMFKFCQVLPVGKELLSCLTCFKELGSCNEGRSALLTSFRDVKTSSEELRSESVHERNGNYNLDDFERKKYPPLLYCWKKLMKSIDSKDALSACAIEAVNELFIGSLCFCMDGKSLNSNAVDAIKRLFGLQDDMDGTDGSLENMTLIREMTTLLSSKTSDDDCLATLEMGATLRQASESAKSLMLFLEKPTGSIALDHLMCSKVVSLSQNDVMVSPKINQISDTNAGKFDDFLYLGDLGEKFLWECPEMLPDRLSQSIPSKRKLSSLDSAGKRVKGENSVAEVTGQNAFSRGLGPSTASSAPTRRDTFRQRKPNTSRPPSMHVDDYVARERNVDAGTNSNVIAVQRVGSTGGRPPSIHVDEFMARQRERQNPMAAVVGEPSEQLKNAAPHIDTEREKVNKPKQLKTDLDDDLQGIDIVFDGEESESDDKLPFPQPDDNLQQPAPVIVEQSSPHSIVEETESDANESGQFPSLGTPLASNIDENTQSEFSSRMSVSRPEMPLNRQPSVSSDKKFFEHPDDMKNVVPVKTSSGFDSVAAPSTSGFPASVYNKVPTDSRITSQNFYMNNSPQNASGSRGLYEQKVPLNQPPLPPMPPPSTISPFISQNPDPVPSQSSPFVNSLTEGQQPLATAFQVQSDYLSAFGNSAASLASSLPVSDSKYLRASISSPSGSAGPHPPLPPTPPPFSSSPYNLPSLKASTSQSSVYPVGTTELPQTSISPIIDARFGNISVTGGGLTSYVPPPLMPPLVFSRPGTIPATPYGSTPIQQQGENPTIMQNIPIPQSSIQSIHQLQPLQPPLQRPPQPPQHLWPPVQSSQQLEQGVSLQNSVQMHQLQILQQPQISPMHTHYQSQQQQQVEHGQPQVPHQQGDAANRHQQELGMSLQEYFQDPKAITSLLSNKEELCRLLEQNPKLMQMLQERLGQQ</sequence>
<comment type="subcellular location">
    <subcellularLocation>
        <location evidence="1">Nucleus</location>
    </subcellularLocation>
</comment>
<feature type="region of interest" description="Disordered" evidence="6">
    <location>
        <begin position="2062"/>
        <end position="2090"/>
    </location>
</feature>
<evidence type="ECO:0000256" key="2">
    <source>
        <dbReference type="ARBA" id="ARBA00008371"/>
    </source>
</evidence>